<dbReference type="InterPro" id="IPR007492">
    <property type="entry name" value="LytTR_DNA-bd_dom"/>
</dbReference>
<dbReference type="InterPro" id="IPR011006">
    <property type="entry name" value="CheY-like_superfamily"/>
</dbReference>
<dbReference type="GO" id="GO:0006355">
    <property type="term" value="P:regulation of DNA-templated transcription"/>
    <property type="evidence" value="ECO:0007669"/>
    <property type="project" value="TreeGrafter"/>
</dbReference>
<reference evidence="5" key="1">
    <citation type="submission" date="2018-06" db="EMBL/GenBank/DDBJ databases">
        <authorList>
            <person name="Zhirakovskaya E."/>
        </authorList>
    </citation>
    <scope>NUCLEOTIDE SEQUENCE</scope>
</reference>
<keyword evidence="2" id="KW-0175">Coiled coil</keyword>
<dbReference type="PROSITE" id="PS50930">
    <property type="entry name" value="HTH_LYTTR"/>
    <property type="match status" value="1"/>
</dbReference>
<evidence type="ECO:0000313" key="5">
    <source>
        <dbReference type="EMBL" id="VAW87922.1"/>
    </source>
</evidence>
<dbReference type="GO" id="GO:0000156">
    <property type="term" value="F:phosphorelay response regulator activity"/>
    <property type="evidence" value="ECO:0007669"/>
    <property type="project" value="TreeGrafter"/>
</dbReference>
<feature type="domain" description="HTH LytTR-type" evidence="4">
    <location>
        <begin position="139"/>
        <end position="243"/>
    </location>
</feature>
<dbReference type="PROSITE" id="PS50110">
    <property type="entry name" value="RESPONSE_REGULATORY"/>
    <property type="match status" value="1"/>
</dbReference>
<name>A0A3B0ZKQ2_9ZZZZ</name>
<dbReference type="InterPro" id="IPR001789">
    <property type="entry name" value="Sig_transdc_resp-reg_receiver"/>
</dbReference>
<dbReference type="PANTHER" id="PTHR48111">
    <property type="entry name" value="REGULATOR OF RPOS"/>
    <property type="match status" value="1"/>
</dbReference>
<dbReference type="InterPro" id="IPR039420">
    <property type="entry name" value="WalR-like"/>
</dbReference>
<dbReference type="EMBL" id="UOFQ01000081">
    <property type="protein sequence ID" value="VAW87922.1"/>
    <property type="molecule type" value="Genomic_DNA"/>
</dbReference>
<dbReference type="GO" id="GO:0000976">
    <property type="term" value="F:transcription cis-regulatory region binding"/>
    <property type="evidence" value="ECO:0007669"/>
    <property type="project" value="TreeGrafter"/>
</dbReference>
<evidence type="ECO:0000256" key="2">
    <source>
        <dbReference type="SAM" id="Coils"/>
    </source>
</evidence>
<dbReference type="PANTHER" id="PTHR48111:SF3">
    <property type="entry name" value="TRANSCRIPTIONAL REGULATORY PROTEIN BTSR"/>
    <property type="match status" value="1"/>
</dbReference>
<proteinExistence type="predicted"/>
<dbReference type="SUPFAM" id="SSF52172">
    <property type="entry name" value="CheY-like"/>
    <property type="match status" value="1"/>
</dbReference>
<dbReference type="Pfam" id="PF04397">
    <property type="entry name" value="LytTR"/>
    <property type="match status" value="1"/>
</dbReference>
<sequence>MNILITDDEPLARDRLRSLIDEFEEGNVIGEASNGKETLQQCQQLQPDIVLLDIRMPEMDGIEAALHLANLERPPAVIFTTAYGDHALAAFEAHAVDYLLKPIRKARLQEALQKAQQLNRAQLQSLQQADELPTMRTHISARVRETIQLIPVEEILYFRADHKYVTVRHLHGEVLIEEPLKSLEQEFASFTMRIHRNTLICQQHLAGLTKDNEGHPQVLLRSCDEALTISRRHLSEIKNLLKQLSQHP</sequence>
<feature type="domain" description="Response regulatory" evidence="3">
    <location>
        <begin position="2"/>
        <end position="116"/>
    </location>
</feature>
<dbReference type="SMART" id="SM00448">
    <property type="entry name" value="REC"/>
    <property type="match status" value="1"/>
</dbReference>
<organism evidence="5">
    <name type="scientific">hydrothermal vent metagenome</name>
    <dbReference type="NCBI Taxonomy" id="652676"/>
    <lineage>
        <taxon>unclassified sequences</taxon>
        <taxon>metagenomes</taxon>
        <taxon>ecological metagenomes</taxon>
    </lineage>
</organism>
<dbReference type="GO" id="GO:0005829">
    <property type="term" value="C:cytosol"/>
    <property type="evidence" value="ECO:0007669"/>
    <property type="project" value="TreeGrafter"/>
</dbReference>
<dbReference type="AlphaFoldDB" id="A0A3B0ZKQ2"/>
<dbReference type="Gene3D" id="3.40.50.2300">
    <property type="match status" value="1"/>
</dbReference>
<dbReference type="GO" id="GO:0032993">
    <property type="term" value="C:protein-DNA complex"/>
    <property type="evidence" value="ECO:0007669"/>
    <property type="project" value="TreeGrafter"/>
</dbReference>
<feature type="coiled-coil region" evidence="2">
    <location>
        <begin position="105"/>
        <end position="132"/>
    </location>
</feature>
<evidence type="ECO:0000259" key="3">
    <source>
        <dbReference type="PROSITE" id="PS50110"/>
    </source>
</evidence>
<evidence type="ECO:0000259" key="4">
    <source>
        <dbReference type="PROSITE" id="PS50930"/>
    </source>
</evidence>
<dbReference type="Gene3D" id="2.40.50.1020">
    <property type="entry name" value="LytTr DNA-binding domain"/>
    <property type="match status" value="1"/>
</dbReference>
<evidence type="ECO:0000256" key="1">
    <source>
        <dbReference type="ARBA" id="ARBA00023125"/>
    </source>
</evidence>
<dbReference type="SMART" id="SM00850">
    <property type="entry name" value="LytTR"/>
    <property type="match status" value="1"/>
</dbReference>
<protein>
    <submittedName>
        <fullName evidence="5">Response regulator receiver domain protein (CheY-like)</fullName>
    </submittedName>
</protein>
<keyword evidence="1" id="KW-0238">DNA-binding</keyword>
<dbReference type="Pfam" id="PF00072">
    <property type="entry name" value="Response_reg"/>
    <property type="match status" value="1"/>
</dbReference>
<accession>A0A3B0ZKQ2</accession>
<gene>
    <name evidence="5" type="ORF">MNBD_GAMMA17-1749</name>
</gene>